<dbReference type="EC" id="3.4.11.1" evidence="8"/>
<evidence type="ECO:0000313" key="10">
    <source>
        <dbReference type="EMBL" id="RBQ29636.1"/>
    </source>
</evidence>
<evidence type="ECO:0000256" key="7">
    <source>
        <dbReference type="ARBA" id="ARBA00023211"/>
    </source>
</evidence>
<feature type="binding site" evidence="8">
    <location>
        <position position="319"/>
    </location>
    <ligand>
        <name>Mn(2+)</name>
        <dbReference type="ChEBI" id="CHEBI:29035"/>
        <label>1</label>
    </ligand>
</feature>
<comment type="subcellular location">
    <subcellularLocation>
        <location evidence="8">Cytoplasm</location>
    </subcellularLocation>
</comment>
<comment type="catalytic activity">
    <reaction evidence="1 8">
        <text>Release of an N-terminal amino acid, Xaa-|-Yaa-, in which Xaa is preferably Leu, but may be other amino acids including Pro although not Arg or Lys, and Yaa may be Pro. Amino acid amides and methyl esters are also readily hydrolyzed, but rates on arylamides are exceedingly low.</text>
        <dbReference type="EC" id="3.4.11.1"/>
    </reaction>
</comment>
<dbReference type="GO" id="GO:0030145">
    <property type="term" value="F:manganese ion binding"/>
    <property type="evidence" value="ECO:0007669"/>
    <property type="project" value="UniProtKB-UniRule"/>
</dbReference>
<dbReference type="PROSITE" id="PS00631">
    <property type="entry name" value="CYTOSOL_AP"/>
    <property type="match status" value="1"/>
</dbReference>
<dbReference type="GO" id="GO:0005737">
    <property type="term" value="C:cytoplasm"/>
    <property type="evidence" value="ECO:0007669"/>
    <property type="project" value="UniProtKB-SubCell"/>
</dbReference>
<dbReference type="InterPro" id="IPR008283">
    <property type="entry name" value="Peptidase_M17_N"/>
</dbReference>
<dbReference type="SUPFAM" id="SSF52949">
    <property type="entry name" value="Macro domain-like"/>
    <property type="match status" value="1"/>
</dbReference>
<comment type="similarity">
    <text evidence="3 8">Belongs to the peptidase M17 family.</text>
</comment>
<dbReference type="NCBIfam" id="NF002081">
    <property type="entry name" value="PRK00913.3-3"/>
    <property type="match status" value="1"/>
</dbReference>
<comment type="caution">
    <text evidence="10">The sequence shown here is derived from an EMBL/GenBank/DDBJ whole genome shotgun (WGS) entry which is preliminary data.</text>
</comment>
<accession>A0A366MTP5</accession>
<dbReference type="PRINTS" id="PR00481">
    <property type="entry name" value="LAMNOPPTDASE"/>
</dbReference>
<dbReference type="GO" id="GO:0006508">
    <property type="term" value="P:proteolysis"/>
    <property type="evidence" value="ECO:0007669"/>
    <property type="project" value="UniProtKB-KW"/>
</dbReference>
<dbReference type="GO" id="GO:0070006">
    <property type="term" value="F:metalloaminopeptidase activity"/>
    <property type="evidence" value="ECO:0007669"/>
    <property type="project" value="InterPro"/>
</dbReference>
<dbReference type="InterPro" id="IPR023042">
    <property type="entry name" value="Peptidase_M17_leu_NH2_pept"/>
</dbReference>
<feature type="domain" description="Cytosol aminopeptidase" evidence="9">
    <location>
        <begin position="315"/>
        <end position="322"/>
    </location>
</feature>
<dbReference type="Gene3D" id="3.40.220.10">
    <property type="entry name" value="Leucine Aminopeptidase, subunit E, domain 1"/>
    <property type="match status" value="1"/>
</dbReference>
<feature type="binding site" evidence="8">
    <location>
        <position position="235"/>
    </location>
    <ligand>
        <name>Mn(2+)</name>
        <dbReference type="ChEBI" id="CHEBI:29035"/>
        <label>2</label>
    </ligand>
</feature>
<evidence type="ECO:0000256" key="2">
    <source>
        <dbReference type="ARBA" id="ARBA00000967"/>
    </source>
</evidence>
<feature type="active site" evidence="8">
    <location>
        <position position="321"/>
    </location>
</feature>
<evidence type="ECO:0000256" key="5">
    <source>
        <dbReference type="ARBA" id="ARBA00022670"/>
    </source>
</evidence>
<dbReference type="RefSeq" id="WP_113893351.1">
    <property type="nucleotide sequence ID" value="NZ_JANJGA010000007.1"/>
</dbReference>
<evidence type="ECO:0000256" key="4">
    <source>
        <dbReference type="ARBA" id="ARBA00022438"/>
    </source>
</evidence>
<keyword evidence="5 8" id="KW-0645">Protease</keyword>
<dbReference type="SUPFAM" id="SSF53187">
    <property type="entry name" value="Zn-dependent exopeptidases"/>
    <property type="match status" value="1"/>
</dbReference>
<comment type="function">
    <text evidence="8">Presumably involved in the processing and regular turnover of intracellular proteins. Catalyzes the removal of unsubstituted N-terminal amino acids from various peptides.</text>
</comment>
<sequence>MKINIVELNKNKDFDLEIVFINSLEEIIDSKDKNTLEQLEFKAKDEVSTILVESKKIYVGFEEYSYDSLAISIATAVKKFKSTKFKSAKIVLNTKLEENFKALVEGAVLGNYSFDTYKSEKNIKKQELFFVVEEKNSNLNAILKESLTISKAVNIARDMVNTSPADFYPEIFVKEAQKIAKDLELDCEVYGEKYLEKNNMMAMHSVGRASVHESHLIHLKYKPKKALKKVVLVGKGLTYDSGGLSLKPSDFMVTMKADKSGAVAVLNSIKVIAELKLPIEVHAIIGAVENMIGGNAYKPDDILKAKNGKTIEVRNTDAEGRLVLADCLCYAQDTIKNIDYILDFATLTGACVVGLGEYTTGIMGNNESLKQQALNSCQNSGEYATKLDFNRYLKKCIKSEIADVCNISNTRYGGAITAGMFLDNFIYEENKNKWIHFDIAGPAFVEKPWGYNPYGASGTGVRMAVQFVKDLVEKV</sequence>
<name>A0A366MTP5_9BACT</name>
<proteinExistence type="inferred from homology"/>
<evidence type="ECO:0000313" key="11">
    <source>
        <dbReference type="Proteomes" id="UP000252669"/>
    </source>
</evidence>
<feature type="binding site" evidence="8">
    <location>
        <position position="240"/>
    </location>
    <ligand>
        <name>Mn(2+)</name>
        <dbReference type="ChEBI" id="CHEBI:29035"/>
        <label>2</label>
    </ligand>
</feature>
<dbReference type="InterPro" id="IPR000819">
    <property type="entry name" value="Peptidase_M17_C"/>
</dbReference>
<evidence type="ECO:0000256" key="3">
    <source>
        <dbReference type="ARBA" id="ARBA00009528"/>
    </source>
</evidence>
<dbReference type="PANTHER" id="PTHR11963">
    <property type="entry name" value="LEUCINE AMINOPEPTIDASE-RELATED"/>
    <property type="match status" value="1"/>
</dbReference>
<evidence type="ECO:0000256" key="8">
    <source>
        <dbReference type="HAMAP-Rule" id="MF_00181"/>
    </source>
</evidence>
<feature type="binding site" evidence="8">
    <location>
        <position position="319"/>
    </location>
    <ligand>
        <name>Mn(2+)</name>
        <dbReference type="ChEBI" id="CHEBI:29035"/>
        <label>2</label>
    </ligand>
</feature>
<reference evidence="10 11" key="1">
    <citation type="submission" date="2017-10" db="EMBL/GenBank/DDBJ databases">
        <title>Genomics of the genus Arcobacter.</title>
        <authorList>
            <person name="Perez-Cataluna A."/>
            <person name="Figueras M.J."/>
        </authorList>
    </citation>
    <scope>NUCLEOTIDE SEQUENCE [LARGE SCALE GENOMIC DNA]</scope>
    <source>
        <strain evidence="10 11">CECT 9230</strain>
    </source>
</reference>
<dbReference type="OrthoDB" id="9809354at2"/>
<keyword evidence="7 8" id="KW-0464">Manganese</keyword>
<feature type="active site" evidence="8">
    <location>
        <position position="247"/>
    </location>
</feature>
<feature type="binding site" evidence="8">
    <location>
        <position position="317"/>
    </location>
    <ligand>
        <name>Mn(2+)</name>
        <dbReference type="ChEBI" id="CHEBI:29035"/>
        <label>1</label>
    </ligand>
</feature>
<feature type="binding site" evidence="8">
    <location>
        <position position="258"/>
    </location>
    <ligand>
        <name>Mn(2+)</name>
        <dbReference type="ChEBI" id="CHEBI:29035"/>
        <label>2</label>
    </ligand>
</feature>
<keyword evidence="8" id="KW-0479">Metal-binding</keyword>
<dbReference type="InterPro" id="IPR043472">
    <property type="entry name" value="Macro_dom-like"/>
</dbReference>
<comment type="catalytic activity">
    <reaction evidence="2 8">
        <text>Release of an N-terminal amino acid, preferentially leucine, but not glutamic or aspartic acids.</text>
        <dbReference type="EC" id="3.4.11.10"/>
    </reaction>
</comment>
<dbReference type="InterPro" id="IPR011356">
    <property type="entry name" value="Leucine_aapep/pepB"/>
</dbReference>
<gene>
    <name evidence="8" type="primary">pepA</name>
    <name evidence="10" type="ORF">CRU91_03280</name>
</gene>
<dbReference type="AlphaFoldDB" id="A0A366MTP5"/>
<evidence type="ECO:0000256" key="6">
    <source>
        <dbReference type="ARBA" id="ARBA00022801"/>
    </source>
</evidence>
<evidence type="ECO:0000256" key="1">
    <source>
        <dbReference type="ARBA" id="ARBA00000135"/>
    </source>
</evidence>
<dbReference type="HAMAP" id="MF_00181">
    <property type="entry name" value="Cytosol_peptidase_M17"/>
    <property type="match status" value="1"/>
</dbReference>
<organism evidence="10 11">
    <name type="scientific">Aliarcobacter vitoriensis</name>
    <dbReference type="NCBI Taxonomy" id="2011099"/>
    <lineage>
        <taxon>Bacteria</taxon>
        <taxon>Pseudomonadati</taxon>
        <taxon>Campylobacterota</taxon>
        <taxon>Epsilonproteobacteria</taxon>
        <taxon>Campylobacterales</taxon>
        <taxon>Arcobacteraceae</taxon>
        <taxon>Aliarcobacter</taxon>
    </lineage>
</organism>
<dbReference type="CDD" id="cd00433">
    <property type="entry name" value="Peptidase_M17"/>
    <property type="match status" value="1"/>
</dbReference>
<comment type="cofactor">
    <cofactor evidence="8">
        <name>Mn(2+)</name>
        <dbReference type="ChEBI" id="CHEBI:29035"/>
    </cofactor>
    <text evidence="8">Binds 2 manganese ions per subunit.</text>
</comment>
<dbReference type="Proteomes" id="UP000252669">
    <property type="component" value="Unassembled WGS sequence"/>
</dbReference>
<keyword evidence="4 8" id="KW-0031">Aminopeptidase</keyword>
<feature type="binding site" evidence="8">
    <location>
        <position position="240"/>
    </location>
    <ligand>
        <name>Mn(2+)</name>
        <dbReference type="ChEBI" id="CHEBI:29035"/>
        <label>1</label>
    </ligand>
</feature>
<dbReference type="Gene3D" id="3.40.630.10">
    <property type="entry name" value="Zn peptidases"/>
    <property type="match status" value="1"/>
</dbReference>
<dbReference type="EMBL" id="PDKB01000004">
    <property type="protein sequence ID" value="RBQ29636.1"/>
    <property type="molecule type" value="Genomic_DNA"/>
</dbReference>
<keyword evidence="11" id="KW-1185">Reference proteome</keyword>
<dbReference type="Pfam" id="PF02789">
    <property type="entry name" value="Peptidase_M17_N"/>
    <property type="match status" value="1"/>
</dbReference>
<dbReference type="PANTHER" id="PTHR11963:SF23">
    <property type="entry name" value="CYTOSOL AMINOPEPTIDASE"/>
    <property type="match status" value="1"/>
</dbReference>
<dbReference type="Pfam" id="PF00883">
    <property type="entry name" value="Peptidase_M17"/>
    <property type="match status" value="1"/>
</dbReference>
<dbReference type="EC" id="3.4.11.10" evidence="8"/>
<keyword evidence="6 8" id="KW-0378">Hydrolase</keyword>
<protein>
    <recommendedName>
        <fullName evidence="8">Probable cytosol aminopeptidase</fullName>
        <ecNumber evidence="8">3.4.11.1</ecNumber>
    </recommendedName>
    <alternativeName>
        <fullName evidence="8">Leucine aminopeptidase</fullName>
        <shortName evidence="8">LAP</shortName>
        <ecNumber evidence="8">3.4.11.10</ecNumber>
    </alternativeName>
    <alternativeName>
        <fullName evidence="8">Leucyl aminopeptidase</fullName>
    </alternativeName>
</protein>
<evidence type="ECO:0000259" key="9">
    <source>
        <dbReference type="PROSITE" id="PS00631"/>
    </source>
</evidence>
<keyword evidence="8" id="KW-0963">Cytoplasm</keyword>